<reference evidence="1" key="1">
    <citation type="journal article" date="2019" name="bioRxiv">
        <title>The Genome of the Zebra Mussel, Dreissena polymorpha: A Resource for Invasive Species Research.</title>
        <authorList>
            <person name="McCartney M.A."/>
            <person name="Auch B."/>
            <person name="Kono T."/>
            <person name="Mallez S."/>
            <person name="Zhang Y."/>
            <person name="Obille A."/>
            <person name="Becker A."/>
            <person name="Abrahante J.E."/>
            <person name="Garbe J."/>
            <person name="Badalamenti J.P."/>
            <person name="Herman A."/>
            <person name="Mangelson H."/>
            <person name="Liachko I."/>
            <person name="Sullivan S."/>
            <person name="Sone E.D."/>
            <person name="Koren S."/>
            <person name="Silverstein K.A.T."/>
            <person name="Beckman K.B."/>
            <person name="Gohl D.M."/>
        </authorList>
    </citation>
    <scope>NUCLEOTIDE SEQUENCE</scope>
    <source>
        <strain evidence="1">Duluth1</strain>
        <tissue evidence="1">Whole animal</tissue>
    </source>
</reference>
<comment type="caution">
    <text evidence="1">The sequence shown here is derived from an EMBL/GenBank/DDBJ whole genome shotgun (WGS) entry which is preliminary data.</text>
</comment>
<sequence>MTLQGESNNIPIENCSVPTCSRAQSSCMSHSGRSGTHLQQSQVLMYEPLRVVGYLPAAEPSPHV</sequence>
<dbReference type="EMBL" id="JAIWYP010000001">
    <property type="protein sequence ID" value="KAH3876871.1"/>
    <property type="molecule type" value="Genomic_DNA"/>
</dbReference>
<evidence type="ECO:0000313" key="2">
    <source>
        <dbReference type="Proteomes" id="UP000828390"/>
    </source>
</evidence>
<accession>A0A9D4RPR3</accession>
<name>A0A9D4RPR3_DREPO</name>
<reference evidence="1" key="2">
    <citation type="submission" date="2020-11" db="EMBL/GenBank/DDBJ databases">
        <authorList>
            <person name="McCartney M.A."/>
            <person name="Auch B."/>
            <person name="Kono T."/>
            <person name="Mallez S."/>
            <person name="Becker A."/>
            <person name="Gohl D.M."/>
            <person name="Silverstein K.A.T."/>
            <person name="Koren S."/>
            <person name="Bechman K.B."/>
            <person name="Herman A."/>
            <person name="Abrahante J.E."/>
            <person name="Garbe J."/>
        </authorList>
    </citation>
    <scope>NUCLEOTIDE SEQUENCE</scope>
    <source>
        <strain evidence="1">Duluth1</strain>
        <tissue evidence="1">Whole animal</tissue>
    </source>
</reference>
<gene>
    <name evidence="1" type="ORF">DPMN_000722</name>
</gene>
<evidence type="ECO:0000313" key="1">
    <source>
        <dbReference type="EMBL" id="KAH3876871.1"/>
    </source>
</evidence>
<dbReference type="AlphaFoldDB" id="A0A9D4RPR3"/>
<protein>
    <submittedName>
        <fullName evidence="1">Uncharacterized protein</fullName>
    </submittedName>
</protein>
<keyword evidence="2" id="KW-1185">Reference proteome</keyword>
<organism evidence="1 2">
    <name type="scientific">Dreissena polymorpha</name>
    <name type="common">Zebra mussel</name>
    <name type="synonym">Mytilus polymorpha</name>
    <dbReference type="NCBI Taxonomy" id="45954"/>
    <lineage>
        <taxon>Eukaryota</taxon>
        <taxon>Metazoa</taxon>
        <taxon>Spiralia</taxon>
        <taxon>Lophotrochozoa</taxon>
        <taxon>Mollusca</taxon>
        <taxon>Bivalvia</taxon>
        <taxon>Autobranchia</taxon>
        <taxon>Heteroconchia</taxon>
        <taxon>Euheterodonta</taxon>
        <taxon>Imparidentia</taxon>
        <taxon>Neoheterodontei</taxon>
        <taxon>Myida</taxon>
        <taxon>Dreissenoidea</taxon>
        <taxon>Dreissenidae</taxon>
        <taxon>Dreissena</taxon>
    </lineage>
</organism>
<dbReference type="Proteomes" id="UP000828390">
    <property type="component" value="Unassembled WGS sequence"/>
</dbReference>
<proteinExistence type="predicted"/>